<name>A0A3P7MND1_DIBLA</name>
<dbReference type="AlphaFoldDB" id="A0A3P7MND1"/>
<sequence>MDAAGAANVVKMPSFRAMETEYAKLVRSIKFPSADSFGDSKAPEKGPENEGGDEAEDQDIC</sequence>
<proteinExistence type="predicted"/>
<evidence type="ECO:0000313" key="2">
    <source>
        <dbReference type="EMBL" id="VDN24837.1"/>
    </source>
</evidence>
<reference evidence="2 3" key="1">
    <citation type="submission" date="2018-11" db="EMBL/GenBank/DDBJ databases">
        <authorList>
            <consortium name="Pathogen Informatics"/>
        </authorList>
    </citation>
    <scope>NUCLEOTIDE SEQUENCE [LARGE SCALE GENOMIC DNA]</scope>
</reference>
<protein>
    <submittedName>
        <fullName evidence="2">Uncharacterized protein</fullName>
    </submittedName>
</protein>
<dbReference type="Proteomes" id="UP000281553">
    <property type="component" value="Unassembled WGS sequence"/>
</dbReference>
<dbReference type="EMBL" id="UYRU01074611">
    <property type="protein sequence ID" value="VDN24837.1"/>
    <property type="molecule type" value="Genomic_DNA"/>
</dbReference>
<organism evidence="2 3">
    <name type="scientific">Dibothriocephalus latus</name>
    <name type="common">Fish tapeworm</name>
    <name type="synonym">Diphyllobothrium latum</name>
    <dbReference type="NCBI Taxonomy" id="60516"/>
    <lineage>
        <taxon>Eukaryota</taxon>
        <taxon>Metazoa</taxon>
        <taxon>Spiralia</taxon>
        <taxon>Lophotrochozoa</taxon>
        <taxon>Platyhelminthes</taxon>
        <taxon>Cestoda</taxon>
        <taxon>Eucestoda</taxon>
        <taxon>Diphyllobothriidea</taxon>
        <taxon>Diphyllobothriidae</taxon>
        <taxon>Dibothriocephalus</taxon>
    </lineage>
</organism>
<accession>A0A3P7MND1</accession>
<evidence type="ECO:0000313" key="3">
    <source>
        <dbReference type="Proteomes" id="UP000281553"/>
    </source>
</evidence>
<feature type="compositionally biased region" description="Acidic residues" evidence="1">
    <location>
        <begin position="50"/>
        <end position="61"/>
    </location>
</feature>
<dbReference type="OrthoDB" id="26569at2759"/>
<feature type="region of interest" description="Disordered" evidence="1">
    <location>
        <begin position="33"/>
        <end position="61"/>
    </location>
</feature>
<keyword evidence="3" id="KW-1185">Reference proteome</keyword>
<evidence type="ECO:0000256" key="1">
    <source>
        <dbReference type="SAM" id="MobiDB-lite"/>
    </source>
</evidence>
<gene>
    <name evidence="2" type="ORF">DILT_LOCUS14514</name>
</gene>